<evidence type="ECO:0000313" key="4">
    <source>
        <dbReference type="EMBL" id="CAI5447285.1"/>
    </source>
</evidence>
<protein>
    <recommendedName>
        <fullName evidence="3">ShKT domain-containing protein</fullName>
    </recommendedName>
</protein>
<dbReference type="Proteomes" id="UP001152747">
    <property type="component" value="Unassembled WGS sequence"/>
</dbReference>
<evidence type="ECO:0000259" key="3">
    <source>
        <dbReference type="PROSITE" id="PS51670"/>
    </source>
</evidence>
<sequence>MLDRSKIVIYFYFLKIISTCVDQSPYCNENDCKVRPGYSMVYCKKTCGDCVEFCEDSKYINCDVERRKDCDDMLTDYCPKLCGKCQNRPKRTKTIPVTQTLTRKIARKPAQKMLPNGTFISPPLPNYQQFSENQNHQNNEKENAAKKIDEALFMHFEDFLPQPQRIWPEPEPMRIQPINVFQSHSSYQPVFQYSYSIPLGHPNEIKFNSLDHNPLVEPYLSPSFEKPSTTSTTSTTTTTTLPPFTTQSPKMMAKLITLLGCKNRDEIVCSQITAETCVSRPGYYLKLCPVTCKNCSGLQCIDSIKIDCEEVKSQGACKLSVAHEYCPRTCEYCQPPNDLIDTMSVCKDELDTCEELAKSGACEQDFSKSALRLYCAKSCGFCKSPQYYFSDSPLLSTLVSMKKMNFKTKKHFLPG</sequence>
<reference evidence="4" key="1">
    <citation type="submission" date="2022-11" db="EMBL/GenBank/DDBJ databases">
        <authorList>
            <person name="Kikuchi T."/>
        </authorList>
    </citation>
    <scope>NUCLEOTIDE SEQUENCE</scope>
    <source>
        <strain evidence="4">PS1010</strain>
    </source>
</reference>
<dbReference type="SMART" id="SM00254">
    <property type="entry name" value="ShKT"/>
    <property type="match status" value="5"/>
</dbReference>
<name>A0A9P1IME7_9PELO</name>
<evidence type="ECO:0000256" key="2">
    <source>
        <dbReference type="SAM" id="MobiDB-lite"/>
    </source>
</evidence>
<dbReference type="PANTHER" id="PTHR21724:SF106">
    <property type="entry name" value="SHKT DOMAIN-CONTAINING PROTEIN"/>
    <property type="match status" value="1"/>
</dbReference>
<dbReference type="InterPro" id="IPR003582">
    <property type="entry name" value="ShKT_dom"/>
</dbReference>
<comment type="caution">
    <text evidence="4">The sequence shown here is derived from an EMBL/GenBank/DDBJ whole genome shotgun (WGS) entry which is preliminary data.</text>
</comment>
<dbReference type="PANTHER" id="PTHR21724">
    <property type="entry name" value="SHKT DOMAIN-CONTAINING PROTEIN"/>
    <property type="match status" value="1"/>
</dbReference>
<dbReference type="Gene3D" id="1.10.10.1940">
    <property type="match status" value="2"/>
</dbReference>
<comment type="caution">
    <text evidence="1">Lacks conserved residue(s) required for the propagation of feature annotation.</text>
</comment>
<feature type="region of interest" description="Disordered" evidence="2">
    <location>
        <begin position="222"/>
        <end position="244"/>
    </location>
</feature>
<organism evidence="4 5">
    <name type="scientific">Caenorhabditis angaria</name>
    <dbReference type="NCBI Taxonomy" id="860376"/>
    <lineage>
        <taxon>Eukaryota</taxon>
        <taxon>Metazoa</taxon>
        <taxon>Ecdysozoa</taxon>
        <taxon>Nematoda</taxon>
        <taxon>Chromadorea</taxon>
        <taxon>Rhabditida</taxon>
        <taxon>Rhabditina</taxon>
        <taxon>Rhabditomorpha</taxon>
        <taxon>Rhabditoidea</taxon>
        <taxon>Rhabditidae</taxon>
        <taxon>Peloderinae</taxon>
        <taxon>Caenorhabditis</taxon>
    </lineage>
</organism>
<evidence type="ECO:0000313" key="5">
    <source>
        <dbReference type="Proteomes" id="UP001152747"/>
    </source>
</evidence>
<feature type="domain" description="ShKT" evidence="3">
    <location>
        <begin position="346"/>
        <end position="382"/>
    </location>
</feature>
<dbReference type="AlphaFoldDB" id="A0A9P1IME7"/>
<evidence type="ECO:0000256" key="1">
    <source>
        <dbReference type="PROSITE-ProRule" id="PRU01005"/>
    </source>
</evidence>
<dbReference type="OrthoDB" id="5868374at2759"/>
<dbReference type="Pfam" id="PF01549">
    <property type="entry name" value="ShK"/>
    <property type="match status" value="5"/>
</dbReference>
<dbReference type="PROSITE" id="PS51670">
    <property type="entry name" value="SHKT"/>
    <property type="match status" value="1"/>
</dbReference>
<feature type="compositionally biased region" description="Low complexity" evidence="2">
    <location>
        <begin position="227"/>
        <end position="244"/>
    </location>
</feature>
<accession>A0A9P1IME7</accession>
<dbReference type="EMBL" id="CANHGI010000004">
    <property type="protein sequence ID" value="CAI5447285.1"/>
    <property type="molecule type" value="Genomic_DNA"/>
</dbReference>
<proteinExistence type="predicted"/>
<gene>
    <name evidence="4" type="ORF">CAMP_LOCUS9922</name>
</gene>
<keyword evidence="5" id="KW-1185">Reference proteome</keyword>